<dbReference type="Gene3D" id="3.30.70.1230">
    <property type="entry name" value="Nucleotide cyclase"/>
    <property type="match status" value="1"/>
</dbReference>
<feature type="transmembrane region" description="Helical" evidence="7">
    <location>
        <begin position="93"/>
        <end position="119"/>
    </location>
</feature>
<evidence type="ECO:0000256" key="1">
    <source>
        <dbReference type="ARBA" id="ARBA00004651"/>
    </source>
</evidence>
<dbReference type="RefSeq" id="WP_378609232.1">
    <property type="nucleotide sequence ID" value="NZ_JBHSQN010000015.1"/>
</dbReference>
<evidence type="ECO:0000256" key="4">
    <source>
        <dbReference type="ARBA" id="ARBA00022692"/>
    </source>
</evidence>
<evidence type="ECO:0000259" key="9">
    <source>
        <dbReference type="PROSITE" id="PS50885"/>
    </source>
</evidence>
<sequence>MNRLVRWALRSYWGLALVVITANMVGVGALFLVCWAGGVFSRIGSDWRDAALLIMIYPTLAFLFGIGLAIYDRRRYLRWLDDNRKPTPEEARVLIRLPAAITLRVLALWMPGLILTVWLVDRFTEYHNVTVLMSGFALGALEAAGATYLILDRLIRPTVPIVAAVLGPTVHPTSTVLVRVLVTWAVSGALPGLIIIVVLSDRTSPASDRVRAAWIFSLVALAVGALATALLARSVATPMRAMYRALDRITRGELDVRVPVGSASEIGRLEHSVNELAATLRDQLHTEDVFGRHVGSTVAERALSGTTDLTGDVRIVSALFVDVTGSVQLSAEMAPEEFVHKLNRLLATVVAATEDNGGLVNKFAGDAALCIFGAPSALKDNATPALRAARRIRDEVVATGELDVGIGVARGQVFAGDVGADTRLEFTVIGDAVNEAARLTAVAKEAPRRVLVSDSVWQAATPVERSKWKRYKDLRLRGIPGRTRTWTDIAPRK</sequence>
<comment type="subcellular location">
    <subcellularLocation>
        <location evidence="1">Cell membrane</location>
        <topology evidence="1">Multi-pass membrane protein</topology>
    </subcellularLocation>
</comment>
<keyword evidence="4 7" id="KW-0812">Transmembrane</keyword>
<feature type="domain" description="Guanylate cyclase" evidence="8">
    <location>
        <begin position="317"/>
        <end position="440"/>
    </location>
</feature>
<dbReference type="EMBL" id="JBHSQN010000015">
    <property type="protein sequence ID" value="MFC6014045.1"/>
    <property type="molecule type" value="Genomic_DNA"/>
</dbReference>
<feature type="transmembrane region" description="Helical" evidence="7">
    <location>
        <begin position="131"/>
        <end position="151"/>
    </location>
</feature>
<organism evidence="10 11">
    <name type="scientific">Nocardia lasii</name>
    <dbReference type="NCBI Taxonomy" id="1616107"/>
    <lineage>
        <taxon>Bacteria</taxon>
        <taxon>Bacillati</taxon>
        <taxon>Actinomycetota</taxon>
        <taxon>Actinomycetes</taxon>
        <taxon>Mycobacteriales</taxon>
        <taxon>Nocardiaceae</taxon>
        <taxon>Nocardia</taxon>
    </lineage>
</organism>
<keyword evidence="5 7" id="KW-1133">Transmembrane helix</keyword>
<feature type="transmembrane region" description="Helical" evidence="7">
    <location>
        <begin position="50"/>
        <end position="72"/>
    </location>
</feature>
<dbReference type="InterPro" id="IPR050697">
    <property type="entry name" value="Adenylyl/Guanylyl_Cyclase_3/4"/>
</dbReference>
<dbReference type="PANTHER" id="PTHR43081">
    <property type="entry name" value="ADENYLATE CYCLASE, TERMINAL-DIFFERENTIATION SPECIFIC-RELATED"/>
    <property type="match status" value="1"/>
</dbReference>
<feature type="transmembrane region" description="Helical" evidence="7">
    <location>
        <begin position="12"/>
        <end position="38"/>
    </location>
</feature>
<evidence type="ECO:0000313" key="11">
    <source>
        <dbReference type="Proteomes" id="UP001596223"/>
    </source>
</evidence>
<dbReference type="Proteomes" id="UP001596223">
    <property type="component" value="Unassembled WGS sequence"/>
</dbReference>
<feature type="transmembrane region" description="Helical" evidence="7">
    <location>
        <begin position="176"/>
        <end position="200"/>
    </location>
</feature>
<protein>
    <submittedName>
        <fullName evidence="10">Adenylate/guanylate cyclase domain-containing protein</fullName>
    </submittedName>
</protein>
<keyword evidence="11" id="KW-1185">Reference proteome</keyword>
<dbReference type="Pfam" id="PF00672">
    <property type="entry name" value="HAMP"/>
    <property type="match status" value="1"/>
</dbReference>
<dbReference type="SMART" id="SM00044">
    <property type="entry name" value="CYCc"/>
    <property type="match status" value="1"/>
</dbReference>
<keyword evidence="3" id="KW-1003">Cell membrane</keyword>
<proteinExistence type="inferred from homology"/>
<accession>A0ABW1JXZ1</accession>
<dbReference type="PANTHER" id="PTHR43081:SF17">
    <property type="entry name" value="BLL5647 PROTEIN"/>
    <property type="match status" value="1"/>
</dbReference>
<dbReference type="SUPFAM" id="SSF158472">
    <property type="entry name" value="HAMP domain-like"/>
    <property type="match status" value="1"/>
</dbReference>
<dbReference type="PROSITE" id="PS50125">
    <property type="entry name" value="GUANYLATE_CYCLASE_2"/>
    <property type="match status" value="1"/>
</dbReference>
<comment type="caution">
    <text evidence="10">The sequence shown here is derived from an EMBL/GenBank/DDBJ whole genome shotgun (WGS) entry which is preliminary data.</text>
</comment>
<dbReference type="InterPro" id="IPR001054">
    <property type="entry name" value="A/G_cyclase"/>
</dbReference>
<dbReference type="InterPro" id="IPR029787">
    <property type="entry name" value="Nucleotide_cyclase"/>
</dbReference>
<evidence type="ECO:0000256" key="7">
    <source>
        <dbReference type="SAM" id="Phobius"/>
    </source>
</evidence>
<gene>
    <name evidence="10" type="ORF">ACFP3H_23565</name>
</gene>
<evidence type="ECO:0000259" key="8">
    <source>
        <dbReference type="PROSITE" id="PS50125"/>
    </source>
</evidence>
<evidence type="ECO:0000256" key="2">
    <source>
        <dbReference type="ARBA" id="ARBA00005381"/>
    </source>
</evidence>
<dbReference type="PROSITE" id="PS50885">
    <property type="entry name" value="HAMP"/>
    <property type="match status" value="1"/>
</dbReference>
<name>A0ABW1JXZ1_9NOCA</name>
<evidence type="ECO:0000256" key="6">
    <source>
        <dbReference type="ARBA" id="ARBA00023136"/>
    </source>
</evidence>
<feature type="domain" description="HAMP" evidence="9">
    <location>
        <begin position="233"/>
        <end position="285"/>
    </location>
</feature>
<dbReference type="CDD" id="cd07302">
    <property type="entry name" value="CHD"/>
    <property type="match status" value="1"/>
</dbReference>
<feature type="transmembrane region" description="Helical" evidence="7">
    <location>
        <begin position="212"/>
        <end position="232"/>
    </location>
</feature>
<dbReference type="CDD" id="cd06225">
    <property type="entry name" value="HAMP"/>
    <property type="match status" value="1"/>
</dbReference>
<evidence type="ECO:0000256" key="5">
    <source>
        <dbReference type="ARBA" id="ARBA00022989"/>
    </source>
</evidence>
<dbReference type="SMART" id="SM00304">
    <property type="entry name" value="HAMP"/>
    <property type="match status" value="1"/>
</dbReference>
<evidence type="ECO:0000256" key="3">
    <source>
        <dbReference type="ARBA" id="ARBA00022475"/>
    </source>
</evidence>
<evidence type="ECO:0000313" key="10">
    <source>
        <dbReference type="EMBL" id="MFC6014045.1"/>
    </source>
</evidence>
<comment type="similarity">
    <text evidence="2">Belongs to the adenylyl cyclase class-3 family.</text>
</comment>
<dbReference type="Pfam" id="PF00211">
    <property type="entry name" value="Guanylate_cyc"/>
    <property type="match status" value="1"/>
</dbReference>
<reference evidence="11" key="1">
    <citation type="journal article" date="2019" name="Int. J. Syst. Evol. Microbiol.">
        <title>The Global Catalogue of Microorganisms (GCM) 10K type strain sequencing project: providing services to taxonomists for standard genome sequencing and annotation.</title>
        <authorList>
            <consortium name="The Broad Institute Genomics Platform"/>
            <consortium name="The Broad Institute Genome Sequencing Center for Infectious Disease"/>
            <person name="Wu L."/>
            <person name="Ma J."/>
        </authorList>
    </citation>
    <scope>NUCLEOTIDE SEQUENCE [LARGE SCALE GENOMIC DNA]</scope>
    <source>
        <strain evidence="11">CCUG 36956</strain>
    </source>
</reference>
<dbReference type="Gene3D" id="6.10.340.10">
    <property type="match status" value="1"/>
</dbReference>
<keyword evidence="6 7" id="KW-0472">Membrane</keyword>
<dbReference type="InterPro" id="IPR003660">
    <property type="entry name" value="HAMP_dom"/>
</dbReference>
<dbReference type="SUPFAM" id="SSF55073">
    <property type="entry name" value="Nucleotide cyclase"/>
    <property type="match status" value="1"/>
</dbReference>